<organism evidence="1 2">
    <name type="scientific">Rosistilla oblonga</name>
    <dbReference type="NCBI Taxonomy" id="2527990"/>
    <lineage>
        <taxon>Bacteria</taxon>
        <taxon>Pseudomonadati</taxon>
        <taxon>Planctomycetota</taxon>
        <taxon>Planctomycetia</taxon>
        <taxon>Pirellulales</taxon>
        <taxon>Pirellulaceae</taxon>
        <taxon>Rosistilla</taxon>
    </lineage>
</organism>
<dbReference type="SUPFAM" id="SSF50998">
    <property type="entry name" value="Quinoprotein alcohol dehydrogenase-like"/>
    <property type="match status" value="1"/>
</dbReference>
<dbReference type="Gene3D" id="2.130.10.10">
    <property type="entry name" value="YVTN repeat-like/Quinoprotein amine dehydrogenase"/>
    <property type="match status" value="3"/>
</dbReference>
<dbReference type="InterPro" id="IPR001680">
    <property type="entry name" value="WD40_rpt"/>
</dbReference>
<dbReference type="PANTHER" id="PTHR19879:SF9">
    <property type="entry name" value="TRANSCRIPTION INITIATION FACTOR TFIID SUBUNIT 5"/>
    <property type="match status" value="1"/>
</dbReference>
<accession>A0A518IW48</accession>
<keyword evidence="2" id="KW-1185">Reference proteome</keyword>
<dbReference type="PANTHER" id="PTHR19879">
    <property type="entry name" value="TRANSCRIPTION INITIATION FACTOR TFIID"/>
    <property type="match status" value="1"/>
</dbReference>
<protein>
    <submittedName>
        <fullName evidence="1">WD domain, G-beta repeat</fullName>
    </submittedName>
</protein>
<proteinExistence type="predicted"/>
<dbReference type="InterPro" id="IPR011047">
    <property type="entry name" value="Quinoprotein_ADH-like_sf"/>
</dbReference>
<dbReference type="EMBL" id="CP036318">
    <property type="protein sequence ID" value="QDV57309.1"/>
    <property type="molecule type" value="Genomic_DNA"/>
</dbReference>
<dbReference type="OrthoDB" id="250387at2"/>
<dbReference type="InterPro" id="IPR015943">
    <property type="entry name" value="WD40/YVTN_repeat-like_dom_sf"/>
</dbReference>
<reference evidence="1 2" key="1">
    <citation type="submission" date="2019-02" db="EMBL/GenBank/DDBJ databases">
        <title>Deep-cultivation of Planctomycetes and their phenomic and genomic characterization uncovers novel biology.</title>
        <authorList>
            <person name="Wiegand S."/>
            <person name="Jogler M."/>
            <person name="Boedeker C."/>
            <person name="Pinto D."/>
            <person name="Vollmers J."/>
            <person name="Rivas-Marin E."/>
            <person name="Kohn T."/>
            <person name="Peeters S.H."/>
            <person name="Heuer A."/>
            <person name="Rast P."/>
            <person name="Oberbeckmann S."/>
            <person name="Bunk B."/>
            <person name="Jeske O."/>
            <person name="Meyerdierks A."/>
            <person name="Storesund J.E."/>
            <person name="Kallscheuer N."/>
            <person name="Luecker S."/>
            <person name="Lage O.M."/>
            <person name="Pohl T."/>
            <person name="Merkel B.J."/>
            <person name="Hornburger P."/>
            <person name="Mueller R.-W."/>
            <person name="Bruemmer F."/>
            <person name="Labrenz M."/>
            <person name="Spormann A.M."/>
            <person name="Op den Camp H."/>
            <person name="Overmann J."/>
            <person name="Amann R."/>
            <person name="Jetten M.S.M."/>
            <person name="Mascher T."/>
            <person name="Medema M.H."/>
            <person name="Devos D.P."/>
            <person name="Kaster A.-K."/>
            <person name="Ovreas L."/>
            <person name="Rohde M."/>
            <person name="Galperin M.Y."/>
            <person name="Jogler C."/>
        </authorList>
    </citation>
    <scope>NUCLEOTIDE SEQUENCE [LARGE SCALE GENOMIC DNA]</scope>
    <source>
        <strain evidence="1 2">Mal33</strain>
    </source>
</reference>
<gene>
    <name evidence="1" type="ORF">Mal33_33130</name>
</gene>
<evidence type="ECO:0000313" key="2">
    <source>
        <dbReference type="Proteomes" id="UP000316770"/>
    </source>
</evidence>
<name>A0A518IW48_9BACT</name>
<dbReference type="AlphaFoldDB" id="A0A518IW48"/>
<dbReference type="RefSeq" id="WP_145123218.1">
    <property type="nucleotide sequence ID" value="NZ_CP036292.1"/>
</dbReference>
<sequence length="361" mass="39391">MKSITLKEKHRHKLPMGILSMALLPDGVGLVAGCMDGVYLTSIDKSREPKLLYSHGNYVSSVVSLGGDTIVSAGYDGTARWFDLAEQKLTDSVKLHDFWSWDMTASPDGKHLASVTGQYLAGGYKYEPQEESEPSIRVVDVASKQIVHSLPHVPSVQSVAISPDNQFVAAGNLMGEVRIYRIADGELVSQWTTSDFTSWGIIKSHCYLGGIFAMQFSRDGKHLLLAGMGPMRDPMAGNGKQLWQKWDWQAAEPKMIDQTHEGDAGEGLMETLAVHPSGEMFAMGGRLRGGDWNVALFDMQTGDRMAILKLGFRATEATFTPDGKHLVIVGTQGQPSKPKPKGDGFPDFGRVEVFAIESEAT</sequence>
<dbReference type="Pfam" id="PF00400">
    <property type="entry name" value="WD40"/>
    <property type="match status" value="1"/>
</dbReference>
<evidence type="ECO:0000313" key="1">
    <source>
        <dbReference type="EMBL" id="QDV57309.1"/>
    </source>
</evidence>
<dbReference type="Proteomes" id="UP000316770">
    <property type="component" value="Chromosome"/>
</dbReference>
<dbReference type="SMART" id="SM00320">
    <property type="entry name" value="WD40"/>
    <property type="match status" value="4"/>
</dbReference>